<protein>
    <recommendedName>
        <fullName evidence="7">DUF7151 domain-containing protein</fullName>
    </recommendedName>
</protein>
<evidence type="ECO:0000256" key="1">
    <source>
        <dbReference type="ARBA" id="ARBA00004191"/>
    </source>
</evidence>
<dbReference type="PROSITE" id="PS00018">
    <property type="entry name" value="EF_HAND_1"/>
    <property type="match status" value="1"/>
</dbReference>
<evidence type="ECO:0000256" key="4">
    <source>
        <dbReference type="ARBA" id="ARBA00022729"/>
    </source>
</evidence>
<evidence type="ECO:0000256" key="6">
    <source>
        <dbReference type="SAM" id="SignalP"/>
    </source>
</evidence>
<evidence type="ECO:0000313" key="9">
    <source>
        <dbReference type="Proteomes" id="UP000268094"/>
    </source>
</evidence>
<gene>
    <name evidence="8" type="ORF">D7V88_13055</name>
</gene>
<evidence type="ECO:0000256" key="5">
    <source>
        <dbReference type="ARBA" id="ARBA00023180"/>
    </source>
</evidence>
<organism evidence="8 9">
    <name type="scientific">Corallococcus terminator</name>
    <dbReference type="NCBI Taxonomy" id="2316733"/>
    <lineage>
        <taxon>Bacteria</taxon>
        <taxon>Pseudomonadati</taxon>
        <taxon>Myxococcota</taxon>
        <taxon>Myxococcia</taxon>
        <taxon>Myxococcales</taxon>
        <taxon>Cystobacterineae</taxon>
        <taxon>Myxococcaceae</taxon>
        <taxon>Corallococcus</taxon>
    </lineage>
</organism>
<name>A0A3A8J0H8_9BACT</name>
<feature type="domain" description="DUF7151" evidence="7">
    <location>
        <begin position="91"/>
        <end position="133"/>
    </location>
</feature>
<dbReference type="InterPro" id="IPR032675">
    <property type="entry name" value="LRR_dom_sf"/>
</dbReference>
<keyword evidence="9" id="KW-1185">Reference proteome</keyword>
<dbReference type="InterPro" id="IPR036941">
    <property type="entry name" value="Rcpt_L-dom_sf"/>
</dbReference>
<comment type="caution">
    <text evidence="8">The sequence shown here is derived from an EMBL/GenBank/DDBJ whole genome shotgun (WGS) entry which is preliminary data.</text>
</comment>
<dbReference type="SUPFAM" id="SSF52058">
    <property type="entry name" value="L domain-like"/>
    <property type="match status" value="2"/>
</dbReference>
<dbReference type="Pfam" id="PF23657">
    <property type="entry name" value="DUF7151"/>
    <property type="match status" value="2"/>
</dbReference>
<dbReference type="PANTHER" id="PTHR31018:SF3">
    <property type="entry name" value="RECEPTOR PROTEIN-TYROSINE KINASE"/>
    <property type="match status" value="1"/>
</dbReference>
<evidence type="ECO:0000256" key="3">
    <source>
        <dbReference type="ARBA" id="ARBA00022525"/>
    </source>
</evidence>
<dbReference type="PROSITE" id="PS51257">
    <property type="entry name" value="PROKAR_LIPOPROTEIN"/>
    <property type="match status" value="1"/>
</dbReference>
<dbReference type="Gene3D" id="3.80.20.20">
    <property type="entry name" value="Receptor L-domain"/>
    <property type="match status" value="1"/>
</dbReference>
<dbReference type="InterPro" id="IPR018247">
    <property type="entry name" value="EF_Hand_1_Ca_BS"/>
</dbReference>
<proteinExistence type="predicted"/>
<comment type="subcellular location">
    <subcellularLocation>
        <location evidence="1">Secreted</location>
        <location evidence="1">Cell wall</location>
    </subcellularLocation>
</comment>
<feature type="signal peptide" evidence="6">
    <location>
        <begin position="1"/>
        <end position="24"/>
    </location>
</feature>
<dbReference type="OrthoDB" id="5494802at2"/>
<keyword evidence="5" id="KW-0325">Glycoprotein</keyword>
<dbReference type="GO" id="GO:0030313">
    <property type="term" value="C:cell envelope"/>
    <property type="evidence" value="ECO:0007669"/>
    <property type="project" value="UniProtKB-SubCell"/>
</dbReference>
<dbReference type="InterPro" id="IPR055575">
    <property type="entry name" value="DUF7151"/>
</dbReference>
<dbReference type="Gene3D" id="3.80.10.10">
    <property type="entry name" value="Ribonuclease Inhibitor"/>
    <property type="match status" value="1"/>
</dbReference>
<feature type="chain" id="PRO_5017190930" description="DUF7151 domain-containing protein" evidence="6">
    <location>
        <begin position="25"/>
        <end position="632"/>
    </location>
</feature>
<evidence type="ECO:0000256" key="2">
    <source>
        <dbReference type="ARBA" id="ARBA00022512"/>
    </source>
</evidence>
<sequence>MRWTWSIWVALPLLAGGCAPLDFSAFAPQHPARSRILPEPPGAACPHGGQALQTGLDLNEDGALGADEVTSTEYACDRAPTANPTTPQVVVRTAWLAPGTECPEGGQVTRVGLDSNGNTTLDDDEVTREVHACLSTAPVRSRIHAVTDTAACPSLKGGVLEAGEDVDNNGVLDTSEVQASHYFCDLDSSRIHPQVQPEPAGGTCGRPGTRVSAFGDLNGNGQQDIATEPTISLILCRPTRVHEGTYVVRDASDLAALQGVTRVNGDLIINSATLSELILPELSVVVGSLSIQTNPQLDRVDLPGLRFARDVWMELNAGLTTATLGDPDGHQVYVDRALVVRDHPQLASLAGLRALAPNGELTVSDNALVETFEFPYVTSLSLGLNVQSNPRLRGLDLPLLESTYSASVAHGAALESLSGLSSLRTVEHLSIFNNAALTSLQGLNSLQSAASVSIIKNAALKTTAGFPRLVRVGSVLIGDNASLESAGGMPELRTVSESFWLSNNALLRKVADLPKLDSVQILTVESNPMLTDLGGFGSLMRLERLSVRYNRDLLELSRLSDLRYLQFLKLTDNPSLTGLGLESLLAVEQGFSVENNPLLPTCRVQQLADLAYSGSPFELSIIGNDSQTPCPP</sequence>
<dbReference type="EMBL" id="RAVZ01000070">
    <property type="protein sequence ID" value="RKG89237.1"/>
    <property type="molecule type" value="Genomic_DNA"/>
</dbReference>
<dbReference type="AlphaFoldDB" id="A0A3A8J0H8"/>
<accession>A0A3A8J0H8</accession>
<dbReference type="Proteomes" id="UP000268094">
    <property type="component" value="Unassembled WGS sequence"/>
</dbReference>
<evidence type="ECO:0000259" key="7">
    <source>
        <dbReference type="Pfam" id="PF23657"/>
    </source>
</evidence>
<keyword evidence="2" id="KW-0134">Cell wall</keyword>
<reference evidence="9" key="1">
    <citation type="submission" date="2018-09" db="EMBL/GenBank/DDBJ databases">
        <authorList>
            <person name="Livingstone P.G."/>
            <person name="Whitworth D.E."/>
        </authorList>
    </citation>
    <scope>NUCLEOTIDE SEQUENCE [LARGE SCALE GENOMIC DNA]</scope>
    <source>
        <strain evidence="9">CA054A</strain>
    </source>
</reference>
<feature type="domain" description="DUF7151" evidence="7">
    <location>
        <begin position="37"/>
        <end position="76"/>
    </location>
</feature>
<dbReference type="InterPro" id="IPR051648">
    <property type="entry name" value="CWI-Assembly_Regulator"/>
</dbReference>
<evidence type="ECO:0000313" key="8">
    <source>
        <dbReference type="EMBL" id="RKG89237.1"/>
    </source>
</evidence>
<keyword evidence="4 6" id="KW-0732">Signal</keyword>
<dbReference type="RefSeq" id="WP_120540963.1">
    <property type="nucleotide sequence ID" value="NZ_RAVZ01000070.1"/>
</dbReference>
<keyword evidence="3" id="KW-0964">Secreted</keyword>
<dbReference type="PANTHER" id="PTHR31018">
    <property type="entry name" value="SPORULATION-SPECIFIC PROTEIN-RELATED"/>
    <property type="match status" value="1"/>
</dbReference>